<reference evidence="4 5" key="1">
    <citation type="submission" date="2016-10" db="EMBL/GenBank/DDBJ databases">
        <authorList>
            <person name="de Groot N.N."/>
        </authorList>
    </citation>
    <scope>NUCLEOTIDE SEQUENCE [LARGE SCALE GENOMIC DNA]</scope>
    <source>
        <strain evidence="4 5">DSM 18979</strain>
    </source>
</reference>
<dbReference type="Pfam" id="PF05949">
    <property type="entry name" value="DUF881"/>
    <property type="match status" value="1"/>
</dbReference>
<keyword evidence="3" id="KW-0812">Transmembrane</keyword>
<name>A0A1I0D6U5_9FIRM</name>
<protein>
    <submittedName>
        <fullName evidence="4">Uncharacterized conserved protein YlxW, UPF0749 family</fullName>
    </submittedName>
</protein>
<feature type="coiled-coil region" evidence="2">
    <location>
        <begin position="61"/>
        <end position="102"/>
    </location>
</feature>
<gene>
    <name evidence="4" type="ORF">SAMN05660297_01891</name>
</gene>
<dbReference type="AlphaFoldDB" id="A0A1I0D6U5"/>
<proteinExistence type="inferred from homology"/>
<evidence type="ECO:0000256" key="3">
    <source>
        <dbReference type="SAM" id="Phobius"/>
    </source>
</evidence>
<evidence type="ECO:0000256" key="2">
    <source>
        <dbReference type="SAM" id="Coils"/>
    </source>
</evidence>
<keyword evidence="5" id="KW-1185">Reference proteome</keyword>
<keyword evidence="2" id="KW-0175">Coiled coil</keyword>
<comment type="similarity">
    <text evidence="1">Belongs to the UPF0749 family.</text>
</comment>
<keyword evidence="3" id="KW-1133">Transmembrane helix</keyword>
<dbReference type="InterPro" id="IPR010273">
    <property type="entry name" value="DUF881"/>
</dbReference>
<feature type="transmembrane region" description="Helical" evidence="3">
    <location>
        <begin position="21"/>
        <end position="38"/>
    </location>
</feature>
<keyword evidence="3" id="KW-0472">Membrane</keyword>
<evidence type="ECO:0000313" key="5">
    <source>
        <dbReference type="Proteomes" id="UP000199568"/>
    </source>
</evidence>
<dbReference type="PANTHER" id="PTHR37313:SF2">
    <property type="entry name" value="UPF0749 PROTEIN YLXX"/>
    <property type="match status" value="1"/>
</dbReference>
<organism evidence="4 5">
    <name type="scientific">Natronincola peptidivorans</name>
    <dbReference type="NCBI Taxonomy" id="426128"/>
    <lineage>
        <taxon>Bacteria</taxon>
        <taxon>Bacillati</taxon>
        <taxon>Bacillota</taxon>
        <taxon>Clostridia</taxon>
        <taxon>Peptostreptococcales</taxon>
        <taxon>Natronincolaceae</taxon>
        <taxon>Natronincola</taxon>
    </lineage>
</organism>
<evidence type="ECO:0000256" key="1">
    <source>
        <dbReference type="ARBA" id="ARBA00009108"/>
    </source>
</evidence>
<evidence type="ECO:0000313" key="4">
    <source>
        <dbReference type="EMBL" id="SET27940.1"/>
    </source>
</evidence>
<accession>A0A1I0D6U5</accession>
<dbReference type="EMBL" id="FOHU01000007">
    <property type="protein sequence ID" value="SET27940.1"/>
    <property type="molecule type" value="Genomic_DNA"/>
</dbReference>
<dbReference type="Proteomes" id="UP000199568">
    <property type="component" value="Unassembled WGS sequence"/>
</dbReference>
<dbReference type="Gene3D" id="3.30.70.1880">
    <property type="entry name" value="Protein of unknown function DUF881"/>
    <property type="match status" value="1"/>
</dbReference>
<sequence length="249" mass="28213">MKRYFVLIKGSETLKKPHFSIIAFVAFTIFGTIIGIHIDVLGEINEEFPLPFSGDTEVQEVLDLRKANQDMKTRIEELRTEINNYEEERATENIVLKNLKTKVNENRMLAGHEAAIGPGIKITLESTLEENIAIIVQQKKYLINLINELRMSGAEVIAVNNHRITARTEVTLAGIHINVNTMPIAPPYTIKAIGNMDGFRRYVNFRTLLFDLMQGDGIHATIEFEEEMKIPALTKEKPIQFFDITGNGN</sequence>
<dbReference type="STRING" id="426128.SAMN05660297_01891"/>
<dbReference type="PANTHER" id="PTHR37313">
    <property type="entry name" value="UPF0749 PROTEIN RV1825"/>
    <property type="match status" value="1"/>
</dbReference>